<name>A0A5B7IKY3_PORTR</name>
<accession>A0A5B7IKY3</accession>
<evidence type="ECO:0000313" key="2">
    <source>
        <dbReference type="EMBL" id="MPC86131.1"/>
    </source>
</evidence>
<dbReference type="EMBL" id="VSRR010070538">
    <property type="protein sequence ID" value="MPC86131.1"/>
    <property type="molecule type" value="Genomic_DNA"/>
</dbReference>
<gene>
    <name evidence="2" type="ORF">E2C01_080947</name>
</gene>
<comment type="caution">
    <text evidence="2">The sequence shown here is derived from an EMBL/GenBank/DDBJ whole genome shotgun (WGS) entry which is preliminary data.</text>
</comment>
<feature type="region of interest" description="Disordered" evidence="1">
    <location>
        <begin position="55"/>
        <end position="82"/>
    </location>
</feature>
<sequence length="82" mass="9408">MEGKKKRNGEERREEVNGRKVIAKTMIRVYLKQRKLYRVLILQWWPPHTPLSPSPCPLTAPLPAPSLSPHNSCSSTKEHPNP</sequence>
<organism evidence="2 3">
    <name type="scientific">Portunus trituberculatus</name>
    <name type="common">Swimming crab</name>
    <name type="synonym">Neptunus trituberculatus</name>
    <dbReference type="NCBI Taxonomy" id="210409"/>
    <lineage>
        <taxon>Eukaryota</taxon>
        <taxon>Metazoa</taxon>
        <taxon>Ecdysozoa</taxon>
        <taxon>Arthropoda</taxon>
        <taxon>Crustacea</taxon>
        <taxon>Multicrustacea</taxon>
        <taxon>Malacostraca</taxon>
        <taxon>Eumalacostraca</taxon>
        <taxon>Eucarida</taxon>
        <taxon>Decapoda</taxon>
        <taxon>Pleocyemata</taxon>
        <taxon>Brachyura</taxon>
        <taxon>Eubrachyura</taxon>
        <taxon>Portunoidea</taxon>
        <taxon>Portunidae</taxon>
        <taxon>Portuninae</taxon>
        <taxon>Portunus</taxon>
    </lineage>
</organism>
<protein>
    <submittedName>
        <fullName evidence="2">Uncharacterized protein</fullName>
    </submittedName>
</protein>
<evidence type="ECO:0000313" key="3">
    <source>
        <dbReference type="Proteomes" id="UP000324222"/>
    </source>
</evidence>
<keyword evidence="3" id="KW-1185">Reference proteome</keyword>
<evidence type="ECO:0000256" key="1">
    <source>
        <dbReference type="SAM" id="MobiDB-lite"/>
    </source>
</evidence>
<dbReference type="AlphaFoldDB" id="A0A5B7IKY3"/>
<dbReference type="Proteomes" id="UP000324222">
    <property type="component" value="Unassembled WGS sequence"/>
</dbReference>
<reference evidence="2 3" key="1">
    <citation type="submission" date="2019-05" db="EMBL/GenBank/DDBJ databases">
        <title>Another draft genome of Portunus trituberculatus and its Hox gene families provides insights of decapod evolution.</title>
        <authorList>
            <person name="Jeong J.-H."/>
            <person name="Song I."/>
            <person name="Kim S."/>
            <person name="Choi T."/>
            <person name="Kim D."/>
            <person name="Ryu S."/>
            <person name="Kim W."/>
        </authorList>
    </citation>
    <scope>NUCLEOTIDE SEQUENCE [LARGE SCALE GENOMIC DNA]</scope>
    <source>
        <tissue evidence="2">Muscle</tissue>
    </source>
</reference>
<proteinExistence type="predicted"/>
<feature type="compositionally biased region" description="Pro residues" evidence="1">
    <location>
        <begin position="55"/>
        <end position="66"/>
    </location>
</feature>